<feature type="transmembrane region" description="Helical" evidence="1">
    <location>
        <begin position="74"/>
        <end position="93"/>
    </location>
</feature>
<accession>A0A845DPX8</accession>
<feature type="transmembrane region" description="Helical" evidence="1">
    <location>
        <begin position="105"/>
        <end position="124"/>
    </location>
</feature>
<keyword evidence="1" id="KW-1133">Transmembrane helix</keyword>
<feature type="transmembrane region" description="Helical" evidence="1">
    <location>
        <begin position="38"/>
        <end position="62"/>
    </location>
</feature>
<gene>
    <name evidence="2" type="ORF">GLW04_06335</name>
</gene>
<evidence type="ECO:0000313" key="3">
    <source>
        <dbReference type="Proteomes" id="UP000460949"/>
    </source>
</evidence>
<organism evidence="2 3">
    <name type="scientific">Halobacillus litoralis</name>
    <dbReference type="NCBI Taxonomy" id="45668"/>
    <lineage>
        <taxon>Bacteria</taxon>
        <taxon>Bacillati</taxon>
        <taxon>Bacillota</taxon>
        <taxon>Bacilli</taxon>
        <taxon>Bacillales</taxon>
        <taxon>Bacillaceae</taxon>
        <taxon>Halobacillus</taxon>
    </lineage>
</organism>
<feature type="transmembrane region" description="Helical" evidence="1">
    <location>
        <begin position="131"/>
        <end position="148"/>
    </location>
</feature>
<proteinExistence type="predicted"/>
<dbReference type="AlphaFoldDB" id="A0A845DPX8"/>
<reference evidence="2 3" key="1">
    <citation type="submission" date="2019-11" db="EMBL/GenBank/DDBJ databases">
        <title>Genome sequences of 17 halophilic strains isolated from different environments.</title>
        <authorList>
            <person name="Furrow R.E."/>
        </authorList>
    </citation>
    <scope>NUCLEOTIDE SEQUENCE [LARGE SCALE GENOMIC DNA]</scope>
    <source>
        <strain evidence="2 3">22511_23_Filter</strain>
    </source>
</reference>
<feature type="transmembrane region" description="Helical" evidence="1">
    <location>
        <begin position="7"/>
        <end position="26"/>
    </location>
</feature>
<dbReference type="RefSeq" id="WP_160835882.1">
    <property type="nucleotide sequence ID" value="NZ_WMET01000001.1"/>
</dbReference>
<dbReference type="Proteomes" id="UP000460949">
    <property type="component" value="Unassembled WGS sequence"/>
</dbReference>
<keyword evidence="1" id="KW-0812">Transmembrane</keyword>
<comment type="caution">
    <text evidence="2">The sequence shown here is derived from an EMBL/GenBank/DDBJ whole genome shotgun (WGS) entry which is preliminary data.</text>
</comment>
<feature type="transmembrane region" description="Helical" evidence="1">
    <location>
        <begin position="154"/>
        <end position="175"/>
    </location>
</feature>
<evidence type="ECO:0000256" key="1">
    <source>
        <dbReference type="SAM" id="Phobius"/>
    </source>
</evidence>
<sequence>MSNKFRGFILYTLIAGILAGGFSFGSDHLPYVGKNIPFVYSVYVYLVVTINSLAFWFVLSMIPGFVYAVNLKESVIFGCIAAVTAITFYLVIGEYFGDMFRTYNYNWYVPSALGGMIGGATGYFAKRNKDVLLILIPGFLLQLLRNGTDSWNNGIGMAHNLTICIMILILSIYIIRIRMNKSHETVS</sequence>
<keyword evidence="1" id="KW-0472">Membrane</keyword>
<protein>
    <submittedName>
        <fullName evidence="2">Uncharacterized protein</fullName>
    </submittedName>
</protein>
<dbReference type="EMBL" id="WMET01000001">
    <property type="protein sequence ID" value="MYL19503.1"/>
    <property type="molecule type" value="Genomic_DNA"/>
</dbReference>
<evidence type="ECO:0000313" key="2">
    <source>
        <dbReference type="EMBL" id="MYL19503.1"/>
    </source>
</evidence>
<name>A0A845DPX8_9BACI</name>